<feature type="transmembrane region" description="Helical" evidence="2">
    <location>
        <begin position="314"/>
        <end position="333"/>
    </location>
</feature>
<accession>A0A7S2VW40</accession>
<feature type="region of interest" description="Disordered" evidence="1">
    <location>
        <begin position="102"/>
        <end position="122"/>
    </location>
</feature>
<evidence type="ECO:0000256" key="2">
    <source>
        <dbReference type="SAM" id="Phobius"/>
    </source>
</evidence>
<evidence type="ECO:0000313" key="3">
    <source>
        <dbReference type="EMBL" id="CAD9652978.1"/>
    </source>
</evidence>
<feature type="transmembrane region" description="Helical" evidence="2">
    <location>
        <begin position="566"/>
        <end position="586"/>
    </location>
</feature>
<feature type="transmembrane region" description="Helical" evidence="2">
    <location>
        <begin position="353"/>
        <end position="380"/>
    </location>
</feature>
<evidence type="ECO:0008006" key="4">
    <source>
        <dbReference type="Google" id="ProtNLM"/>
    </source>
</evidence>
<gene>
    <name evidence="3" type="ORF">TPAC0785_LOCUS528</name>
</gene>
<keyword evidence="2" id="KW-0812">Transmembrane</keyword>
<organism evidence="3">
    <name type="scientific">Triparma pacifica</name>
    <dbReference type="NCBI Taxonomy" id="91992"/>
    <lineage>
        <taxon>Eukaryota</taxon>
        <taxon>Sar</taxon>
        <taxon>Stramenopiles</taxon>
        <taxon>Ochrophyta</taxon>
        <taxon>Bolidophyceae</taxon>
        <taxon>Parmales</taxon>
        <taxon>Triparmaceae</taxon>
        <taxon>Triparma</taxon>
    </lineage>
</organism>
<feature type="compositionally biased region" description="Low complexity" evidence="1">
    <location>
        <begin position="108"/>
        <end position="120"/>
    </location>
</feature>
<dbReference type="EMBL" id="HBHE01000823">
    <property type="protein sequence ID" value="CAD9652978.1"/>
    <property type="molecule type" value="Transcribed_RNA"/>
</dbReference>
<feature type="region of interest" description="Disordered" evidence="1">
    <location>
        <begin position="1"/>
        <end position="62"/>
    </location>
</feature>
<feature type="transmembrane region" description="Helical" evidence="2">
    <location>
        <begin position="598"/>
        <end position="617"/>
    </location>
</feature>
<keyword evidence="2" id="KW-1133">Transmembrane helix</keyword>
<name>A0A7S2VW40_9STRA</name>
<feature type="transmembrane region" description="Helical" evidence="2">
    <location>
        <begin position="531"/>
        <end position="551"/>
    </location>
</feature>
<keyword evidence="2" id="KW-0472">Membrane</keyword>
<protein>
    <recommendedName>
        <fullName evidence="4">Transmembrane protein</fullName>
    </recommendedName>
</protein>
<evidence type="ECO:0000256" key="1">
    <source>
        <dbReference type="SAM" id="MobiDB-lite"/>
    </source>
</evidence>
<dbReference type="AlphaFoldDB" id="A0A7S2VW40"/>
<sequence>MSGPSDEIPNDNNKFDFYTPEVQVRNSIVSKEDEISHPQPSTNKRENNELKSPANVSPEKSIDFERISEIEDAGSAAKTAHHENITITEIDDDLQVPLLPQETRNRGRSTSSTASSNASSLPRKISCDNSMFHNAPQKVTWSDIGWDLVFVAICHTFTESIVCQDSLEWSFKRLPNKWSSLTQFIPTWRLWVHSVTIMNNMSLSRGEGSISDIFFTDYWFCFASMVLLCCWSANLERCFLWQPPRHYNISGHKTNFKDAPLNANVPIYDDSHYWVCSDSSFFYIQLRGLFVLIYASFALGYFRIRDREFRIDCVWNALVNFIVMVAYFVMRILGADPKYERYLGGDPPSKLNIIEIGYIYMFTLVLDMMSGLLPFFITVFRDRYDRFELAGSKEVLVERFGLLLVICLGEIVKGAASPLENSDSKSEWKTRVDFPDGPWDAWSPFLSNPYVPRLLTVALAYFLKLLVFDAAIVEEQFGATHPLAQGRMKAEMYKLATFPIALALIILGSITKHFIEENILIFEGVEAENCLAFNVSLGCVLIFSGFQLMIYKERTQRLRTLKNKKVAARVFAGLILFAFRTCYMLLCKIFPSDDDRGDGWQFCVILLILFGVVVNDIRCRNRALAMTH</sequence>
<reference evidence="3" key="1">
    <citation type="submission" date="2021-01" db="EMBL/GenBank/DDBJ databases">
        <authorList>
            <person name="Corre E."/>
            <person name="Pelletier E."/>
            <person name="Niang G."/>
            <person name="Scheremetjew M."/>
            <person name="Finn R."/>
            <person name="Kale V."/>
            <person name="Holt S."/>
            <person name="Cochrane G."/>
            <person name="Meng A."/>
            <person name="Brown T."/>
            <person name="Cohen L."/>
        </authorList>
    </citation>
    <scope>NUCLEOTIDE SEQUENCE</scope>
    <source>
        <strain evidence="3">CCMP 1866</strain>
    </source>
</reference>
<feature type="transmembrane region" description="Helical" evidence="2">
    <location>
        <begin position="493"/>
        <end position="511"/>
    </location>
</feature>
<proteinExistence type="predicted"/>
<feature type="transmembrane region" description="Helical" evidence="2">
    <location>
        <begin position="281"/>
        <end position="302"/>
    </location>
</feature>